<gene>
    <name evidence="10" type="ORF">QR98_0077510</name>
</gene>
<dbReference type="Pfam" id="PF00090">
    <property type="entry name" value="TSP_1"/>
    <property type="match status" value="3"/>
</dbReference>
<dbReference type="InterPro" id="IPR001627">
    <property type="entry name" value="Semap_dom"/>
</dbReference>
<dbReference type="SUPFAM" id="SSF103575">
    <property type="entry name" value="Plexin repeat"/>
    <property type="match status" value="1"/>
</dbReference>
<evidence type="ECO:0000256" key="6">
    <source>
        <dbReference type="ARBA" id="ARBA00023180"/>
    </source>
</evidence>
<dbReference type="GO" id="GO:0071526">
    <property type="term" value="P:semaphorin-plexin signaling pathway"/>
    <property type="evidence" value="ECO:0007669"/>
    <property type="project" value="TreeGrafter"/>
</dbReference>
<dbReference type="GO" id="GO:0030215">
    <property type="term" value="F:semaphorin receptor binding"/>
    <property type="evidence" value="ECO:0007669"/>
    <property type="project" value="InterPro"/>
</dbReference>
<evidence type="ECO:0000256" key="1">
    <source>
        <dbReference type="ARBA" id="ARBA00004167"/>
    </source>
</evidence>
<dbReference type="PROSITE" id="PS51004">
    <property type="entry name" value="SEMA"/>
    <property type="match status" value="1"/>
</dbReference>
<dbReference type="InterPro" id="IPR015943">
    <property type="entry name" value="WD40/YVTN_repeat-like_dom_sf"/>
</dbReference>
<keyword evidence="2" id="KW-0221">Differentiation</keyword>
<evidence type="ECO:0000256" key="2">
    <source>
        <dbReference type="ARBA" id="ARBA00022782"/>
    </source>
</evidence>
<dbReference type="Gene3D" id="2.130.10.10">
    <property type="entry name" value="YVTN repeat-like/Quinoprotein amine dehydrogenase"/>
    <property type="match status" value="1"/>
</dbReference>
<dbReference type="SUPFAM" id="SSF82895">
    <property type="entry name" value="TSP-1 type 1 repeat"/>
    <property type="match status" value="3"/>
</dbReference>
<feature type="region of interest" description="Disordered" evidence="8">
    <location>
        <begin position="24"/>
        <end position="53"/>
    </location>
</feature>
<keyword evidence="9" id="KW-0812">Transmembrane</keyword>
<keyword evidence="6" id="KW-0325">Glycoprotein</keyword>
<keyword evidence="5" id="KW-1015">Disulfide bond</keyword>
<comment type="caution">
    <text evidence="7">Lacks conserved residue(s) required for the propagation of feature annotation.</text>
</comment>
<dbReference type="SMART" id="SM00630">
    <property type="entry name" value="Sema"/>
    <property type="match status" value="1"/>
</dbReference>
<sequence>MKREECFNFITTLLPITNENVDFENSNNFEDDSDDDGDGGDKITRRSDSDFKTNPNEGARKILICGTNAYAPECEIRFLNDQFETITKSVISTNAFGPDWSTTSLLASNGQFFYAGALGLRGIDVSIVKQKHLYRPNDRPLNYYQQTVRTPQNDIRWIMDDAKFVHSFEYNQHIYFLFRETAIEHVTDRKVHSRIGRVCRDDPGHRAQWSTFLKTRLNCSIPGAFPFYFNEIQSVNLIDSDGTPTLYAIFNTPPNSIHGSAVCAFTMDSILRAFSGRFKTQRQSNQFWEPIDDDHDVFECRMINNNETNLSRKPRLNTIYQHMNEAVQPIKNRPLIVSKNEQFKFISVDVVRTRSSISPIEVILIVTNDGKLLKYVKWPNMNESCLIDEIQLIDQTEDEILSMKLMSETRSLYLGTRKELIKLPIQRCDQFVQKHSCLENGYPYCGWNEIAKQCTVVTDDNLRDDNWIQSNQPLICPNRWSEWFSCPEISTTITNEECRCRKRSCMERNDRCVDGLEFEVTNCTNRLNEWSEWSSWSSCSPNCGKGTQYRTRSCDRSSFAKQCLGNDREERECENLPPCLWSSWSEWTNCSAGGLTKRTRQCIDENGNPVDKDFCQGSFIESIKCERTKTVKWTDWFIADLNNNEIVEQRNEIILNRNNILPKIEQKVVTFKHCSSCDGNLFHFKGRDYSIKECSCNDESIWSDWGEWSLCHNEIQTRERSCLLNGILCDGHFKEIRYCQNNINANNNNNNLNSDNNNNLQQQNNNGIHFYRFRSYEHPIKTNWRILMAAFLLAILSSGLTAIVFLYYFYRQTNSIKPDLMMNHTISSEPNTYEEPEKYRITTPLNGTNNTTSTLTRISTLKRDFKNTSFRAKLDDSNY</sequence>
<dbReference type="InterPro" id="IPR000884">
    <property type="entry name" value="TSP1_rpt"/>
</dbReference>
<dbReference type="Gene3D" id="2.20.100.10">
    <property type="entry name" value="Thrombospondin type-1 (TSP1) repeat"/>
    <property type="match status" value="2"/>
</dbReference>
<dbReference type="GO" id="GO:0007411">
    <property type="term" value="P:axon guidance"/>
    <property type="evidence" value="ECO:0007669"/>
    <property type="project" value="TreeGrafter"/>
</dbReference>
<dbReference type="EMBL" id="JXLN01013281">
    <property type="protein sequence ID" value="KPM09218.1"/>
    <property type="molecule type" value="Genomic_DNA"/>
</dbReference>
<comment type="subcellular location">
    <subcellularLocation>
        <location evidence="1">Membrane</location>
        <topology evidence="1">Single-pass membrane protein</topology>
    </subcellularLocation>
</comment>
<evidence type="ECO:0000256" key="4">
    <source>
        <dbReference type="ARBA" id="ARBA00023136"/>
    </source>
</evidence>
<evidence type="ECO:0000256" key="5">
    <source>
        <dbReference type="ARBA" id="ARBA00023157"/>
    </source>
</evidence>
<accession>A0A132AE02</accession>
<dbReference type="Pfam" id="PF01403">
    <property type="entry name" value="Sema"/>
    <property type="match status" value="1"/>
</dbReference>
<dbReference type="SMART" id="SM00423">
    <property type="entry name" value="PSI"/>
    <property type="match status" value="1"/>
</dbReference>
<dbReference type="GO" id="GO:0005886">
    <property type="term" value="C:plasma membrane"/>
    <property type="evidence" value="ECO:0007669"/>
    <property type="project" value="TreeGrafter"/>
</dbReference>
<reference evidence="10 11" key="1">
    <citation type="journal article" date="2015" name="Parasit. Vectors">
        <title>Draft genome of the scabies mite.</title>
        <authorList>
            <person name="Rider S.D.Jr."/>
            <person name="Morgan M.S."/>
            <person name="Arlian L.G."/>
        </authorList>
    </citation>
    <scope>NUCLEOTIDE SEQUENCE [LARGE SCALE GENOMIC DNA]</scope>
    <source>
        <strain evidence="10">Arlian Lab</strain>
    </source>
</reference>
<feature type="compositionally biased region" description="Acidic residues" evidence="8">
    <location>
        <begin position="29"/>
        <end position="38"/>
    </location>
</feature>
<evidence type="ECO:0000313" key="10">
    <source>
        <dbReference type="EMBL" id="KPM09218.1"/>
    </source>
</evidence>
<evidence type="ECO:0000256" key="7">
    <source>
        <dbReference type="PROSITE-ProRule" id="PRU00352"/>
    </source>
</evidence>
<dbReference type="InterPro" id="IPR016201">
    <property type="entry name" value="PSI"/>
</dbReference>
<feature type="transmembrane region" description="Helical" evidence="9">
    <location>
        <begin position="784"/>
        <end position="810"/>
    </location>
</feature>
<dbReference type="InterPro" id="IPR027231">
    <property type="entry name" value="Semaphorin"/>
</dbReference>
<dbReference type="PANTHER" id="PTHR11036:SF79">
    <property type="entry name" value="SEMAPHORIN 5C, ISOFORM A"/>
    <property type="match status" value="1"/>
</dbReference>
<proteinExistence type="predicted"/>
<comment type="caution">
    <text evidence="10">The sequence shown here is derived from an EMBL/GenBank/DDBJ whole genome shotgun (WGS) entry which is preliminary data.</text>
</comment>
<dbReference type="InterPro" id="IPR002165">
    <property type="entry name" value="Plexin_repeat"/>
</dbReference>
<organism evidence="10 11">
    <name type="scientific">Sarcoptes scabiei</name>
    <name type="common">Itch mite</name>
    <name type="synonym">Acarus scabiei</name>
    <dbReference type="NCBI Taxonomy" id="52283"/>
    <lineage>
        <taxon>Eukaryota</taxon>
        <taxon>Metazoa</taxon>
        <taxon>Ecdysozoa</taxon>
        <taxon>Arthropoda</taxon>
        <taxon>Chelicerata</taxon>
        <taxon>Arachnida</taxon>
        <taxon>Acari</taxon>
        <taxon>Acariformes</taxon>
        <taxon>Sarcoptiformes</taxon>
        <taxon>Astigmata</taxon>
        <taxon>Psoroptidia</taxon>
        <taxon>Sarcoptoidea</taxon>
        <taxon>Sarcoptidae</taxon>
        <taxon>Sarcoptinae</taxon>
        <taxon>Sarcoptes</taxon>
    </lineage>
</organism>
<dbReference type="InterPro" id="IPR036352">
    <property type="entry name" value="Semap_dom_sf"/>
</dbReference>
<evidence type="ECO:0000313" key="11">
    <source>
        <dbReference type="Proteomes" id="UP000616769"/>
    </source>
</evidence>
<dbReference type="AlphaFoldDB" id="A0A132AE02"/>
<dbReference type="Proteomes" id="UP000616769">
    <property type="component" value="Unassembled WGS sequence"/>
</dbReference>
<dbReference type="GO" id="GO:0030335">
    <property type="term" value="P:positive regulation of cell migration"/>
    <property type="evidence" value="ECO:0007669"/>
    <property type="project" value="TreeGrafter"/>
</dbReference>
<dbReference type="GO" id="GO:0045499">
    <property type="term" value="F:chemorepellent activity"/>
    <property type="evidence" value="ECO:0007669"/>
    <property type="project" value="TreeGrafter"/>
</dbReference>
<dbReference type="SMART" id="SM00209">
    <property type="entry name" value="TSP1"/>
    <property type="match status" value="3"/>
</dbReference>
<dbReference type="PROSITE" id="PS50092">
    <property type="entry name" value="TSP1"/>
    <property type="match status" value="3"/>
</dbReference>
<feature type="compositionally biased region" description="Basic and acidic residues" evidence="8">
    <location>
        <begin position="39"/>
        <end position="51"/>
    </location>
</feature>
<dbReference type="Pfam" id="PF01437">
    <property type="entry name" value="PSI"/>
    <property type="match status" value="1"/>
</dbReference>
<dbReference type="InterPro" id="IPR036383">
    <property type="entry name" value="TSP1_rpt_sf"/>
</dbReference>
<name>A0A132AE02_SARSC</name>
<keyword evidence="9" id="KW-1133">Transmembrane helix</keyword>
<dbReference type="PANTHER" id="PTHR11036">
    <property type="entry name" value="SEMAPHORIN"/>
    <property type="match status" value="1"/>
</dbReference>
<keyword evidence="4 9" id="KW-0472">Membrane</keyword>
<dbReference type="VEuPathDB" id="VectorBase:SSCA003691"/>
<evidence type="ECO:0000256" key="3">
    <source>
        <dbReference type="ARBA" id="ARBA00022902"/>
    </source>
</evidence>
<evidence type="ECO:0000256" key="8">
    <source>
        <dbReference type="SAM" id="MobiDB-lite"/>
    </source>
</evidence>
<keyword evidence="3" id="KW-0524">Neurogenesis</keyword>
<protein>
    <submittedName>
        <fullName evidence="10">Semaphorin-5A-like protein</fullName>
    </submittedName>
</protein>
<dbReference type="SUPFAM" id="SSF101912">
    <property type="entry name" value="Sema domain"/>
    <property type="match status" value="1"/>
</dbReference>
<dbReference type="FunFam" id="2.20.100.10:FF:000001">
    <property type="entry name" value="semaphorin-5A isoform X1"/>
    <property type="match status" value="1"/>
</dbReference>
<evidence type="ECO:0000256" key="9">
    <source>
        <dbReference type="SAM" id="Phobius"/>
    </source>
</evidence>
<dbReference type="OrthoDB" id="9988752at2759"/>